<evidence type="ECO:0000313" key="4">
    <source>
        <dbReference type="EMBL" id="KAF2837901.1"/>
    </source>
</evidence>
<comment type="caution">
    <text evidence="4">The sequence shown here is derived from an EMBL/GenBank/DDBJ whole genome shotgun (WGS) entry which is preliminary data.</text>
</comment>
<organism evidence="4 5">
    <name type="scientific">Patellaria atrata CBS 101060</name>
    <dbReference type="NCBI Taxonomy" id="1346257"/>
    <lineage>
        <taxon>Eukaryota</taxon>
        <taxon>Fungi</taxon>
        <taxon>Dikarya</taxon>
        <taxon>Ascomycota</taxon>
        <taxon>Pezizomycotina</taxon>
        <taxon>Dothideomycetes</taxon>
        <taxon>Dothideomycetes incertae sedis</taxon>
        <taxon>Patellariales</taxon>
        <taxon>Patellariaceae</taxon>
        <taxon>Patellaria</taxon>
    </lineage>
</organism>
<dbReference type="AlphaFoldDB" id="A0A9P4S880"/>
<dbReference type="OrthoDB" id="2735536at2759"/>
<dbReference type="InterPro" id="IPR036291">
    <property type="entry name" value="NAD(P)-bd_dom_sf"/>
</dbReference>
<dbReference type="PANTHER" id="PTHR10366">
    <property type="entry name" value="NAD DEPENDENT EPIMERASE/DEHYDRATASE"/>
    <property type="match status" value="1"/>
</dbReference>
<dbReference type="GO" id="GO:0016616">
    <property type="term" value="F:oxidoreductase activity, acting on the CH-OH group of donors, NAD or NADP as acceptor"/>
    <property type="evidence" value="ECO:0007669"/>
    <property type="project" value="TreeGrafter"/>
</dbReference>
<name>A0A9P4S880_9PEZI</name>
<evidence type="ECO:0000256" key="2">
    <source>
        <dbReference type="ARBA" id="ARBA00023445"/>
    </source>
</evidence>
<protein>
    <submittedName>
        <fullName evidence="4">NAD(P)-binding protein</fullName>
    </submittedName>
</protein>
<dbReference type="InterPro" id="IPR001509">
    <property type="entry name" value="Epimerase_deHydtase"/>
</dbReference>
<dbReference type="PANTHER" id="PTHR10366:SF564">
    <property type="entry name" value="STEROL-4-ALPHA-CARBOXYLATE 3-DEHYDROGENASE, DECARBOXYLATING"/>
    <property type="match status" value="1"/>
</dbReference>
<keyword evidence="5" id="KW-1185">Reference proteome</keyword>
<dbReference type="EMBL" id="MU006098">
    <property type="protein sequence ID" value="KAF2837901.1"/>
    <property type="molecule type" value="Genomic_DNA"/>
</dbReference>
<comment type="similarity">
    <text evidence="2">Belongs to the NAD(P)-dependent epimerase/dehydratase family. Dihydroflavonol-4-reductase subfamily.</text>
</comment>
<keyword evidence="1" id="KW-0560">Oxidoreductase</keyword>
<evidence type="ECO:0000259" key="3">
    <source>
        <dbReference type="Pfam" id="PF01370"/>
    </source>
</evidence>
<dbReference type="InterPro" id="IPR050425">
    <property type="entry name" value="NAD(P)_dehydrat-like"/>
</dbReference>
<dbReference type="Pfam" id="PF01370">
    <property type="entry name" value="Epimerase"/>
    <property type="match status" value="1"/>
</dbReference>
<sequence length="344" mass="37424">MAETVLLTGASGNIGNVTLIHLLAAGYKVRAVLRSLQKTRAALEAQFPVAMSSGALTFVEIPDMTIPGSFDAATEGVGYAIHVATPLAGSDYVETMAKPAVKVNENVLEAARKAGTVKRIVITGSIVSIVPFKDVREGYTFSEKDWTDIGPEQAAQSIQGGYVYSKVLSERKAWEWIKEKKPGFDLVVLNVPSVIGRSPEPFYTPRPAVIGGNGSLVRELFDVEKVGSLVPFSSDVDDVARLHVLSLNDSVPGNERYLFAHPSLLSPNHLANKIRETYPELRDRVPAAGEDNGLPKPLPTLDTSKADKVFGTAWKGLWESARWAVEDVLAWEKKEGRTVRDLKE</sequence>
<evidence type="ECO:0000313" key="5">
    <source>
        <dbReference type="Proteomes" id="UP000799429"/>
    </source>
</evidence>
<dbReference type="Gene3D" id="3.40.50.720">
    <property type="entry name" value="NAD(P)-binding Rossmann-like Domain"/>
    <property type="match status" value="1"/>
</dbReference>
<proteinExistence type="inferred from homology"/>
<reference evidence="4" key="1">
    <citation type="journal article" date="2020" name="Stud. Mycol.">
        <title>101 Dothideomycetes genomes: a test case for predicting lifestyles and emergence of pathogens.</title>
        <authorList>
            <person name="Haridas S."/>
            <person name="Albert R."/>
            <person name="Binder M."/>
            <person name="Bloem J."/>
            <person name="Labutti K."/>
            <person name="Salamov A."/>
            <person name="Andreopoulos B."/>
            <person name="Baker S."/>
            <person name="Barry K."/>
            <person name="Bills G."/>
            <person name="Bluhm B."/>
            <person name="Cannon C."/>
            <person name="Castanera R."/>
            <person name="Culley D."/>
            <person name="Daum C."/>
            <person name="Ezra D."/>
            <person name="Gonzalez J."/>
            <person name="Henrissat B."/>
            <person name="Kuo A."/>
            <person name="Liang C."/>
            <person name="Lipzen A."/>
            <person name="Lutzoni F."/>
            <person name="Magnuson J."/>
            <person name="Mondo S."/>
            <person name="Nolan M."/>
            <person name="Ohm R."/>
            <person name="Pangilinan J."/>
            <person name="Park H.-J."/>
            <person name="Ramirez L."/>
            <person name="Alfaro M."/>
            <person name="Sun H."/>
            <person name="Tritt A."/>
            <person name="Yoshinaga Y."/>
            <person name="Zwiers L.-H."/>
            <person name="Turgeon B."/>
            <person name="Goodwin S."/>
            <person name="Spatafora J."/>
            <person name="Crous P."/>
            <person name="Grigoriev I."/>
        </authorList>
    </citation>
    <scope>NUCLEOTIDE SEQUENCE</scope>
    <source>
        <strain evidence="4">CBS 101060</strain>
    </source>
</reference>
<dbReference type="SUPFAM" id="SSF51735">
    <property type="entry name" value="NAD(P)-binding Rossmann-fold domains"/>
    <property type="match status" value="1"/>
</dbReference>
<feature type="domain" description="NAD-dependent epimerase/dehydratase" evidence="3">
    <location>
        <begin position="5"/>
        <end position="249"/>
    </location>
</feature>
<accession>A0A9P4S880</accession>
<gene>
    <name evidence="4" type="ORF">M501DRAFT_995154</name>
</gene>
<evidence type="ECO:0000256" key="1">
    <source>
        <dbReference type="ARBA" id="ARBA00023002"/>
    </source>
</evidence>
<dbReference type="Proteomes" id="UP000799429">
    <property type="component" value="Unassembled WGS sequence"/>
</dbReference>